<evidence type="ECO:0000313" key="1">
    <source>
        <dbReference type="Proteomes" id="UP000887579"/>
    </source>
</evidence>
<reference evidence="2" key="1">
    <citation type="submission" date="2022-11" db="UniProtKB">
        <authorList>
            <consortium name="WormBaseParasite"/>
        </authorList>
    </citation>
    <scope>IDENTIFICATION</scope>
</reference>
<accession>A0AC34FDG8</accession>
<protein>
    <submittedName>
        <fullName evidence="2">Uncharacterized protein</fullName>
    </submittedName>
</protein>
<organism evidence="1 2">
    <name type="scientific">Panagrolaimus sp. ES5</name>
    <dbReference type="NCBI Taxonomy" id="591445"/>
    <lineage>
        <taxon>Eukaryota</taxon>
        <taxon>Metazoa</taxon>
        <taxon>Ecdysozoa</taxon>
        <taxon>Nematoda</taxon>
        <taxon>Chromadorea</taxon>
        <taxon>Rhabditida</taxon>
        <taxon>Tylenchina</taxon>
        <taxon>Panagrolaimomorpha</taxon>
        <taxon>Panagrolaimoidea</taxon>
        <taxon>Panagrolaimidae</taxon>
        <taxon>Panagrolaimus</taxon>
    </lineage>
</organism>
<sequence length="203" mass="22802">MISALGKGITVLESGVINFADVFTKDQLQKAGVQLFKIVPNLIKGTVPATDPALEQLANIEKTFKKRIASFKNGIMSQLEALRELEEWTKIFKKLESRANTSATNIARIFHYNISGPIIQGYINTCLGEGGPDSIKNDFYFEIIQKCEKKFVSVDEIQRFVGMFKFLEPFVLDSASRIRLSLQSTLSNSIHQENQDLMLEVHG</sequence>
<proteinExistence type="predicted"/>
<dbReference type="WBParaSite" id="ES5_v2.g15317.t1">
    <property type="protein sequence ID" value="ES5_v2.g15317.t1"/>
    <property type="gene ID" value="ES5_v2.g15317"/>
</dbReference>
<name>A0AC34FDG8_9BILA</name>
<dbReference type="Proteomes" id="UP000887579">
    <property type="component" value="Unplaced"/>
</dbReference>
<evidence type="ECO:0000313" key="2">
    <source>
        <dbReference type="WBParaSite" id="ES5_v2.g15317.t1"/>
    </source>
</evidence>